<dbReference type="Gene3D" id="1.25.40.20">
    <property type="entry name" value="Ankyrin repeat-containing domain"/>
    <property type="match status" value="1"/>
</dbReference>
<feature type="repeat" description="ANK" evidence="3">
    <location>
        <begin position="53"/>
        <end position="85"/>
    </location>
</feature>
<dbReference type="Proteomes" id="UP001162131">
    <property type="component" value="Unassembled WGS sequence"/>
</dbReference>
<feature type="repeat" description="ANK" evidence="3">
    <location>
        <begin position="86"/>
        <end position="118"/>
    </location>
</feature>
<dbReference type="EMBL" id="CAJZBQ010000053">
    <property type="protein sequence ID" value="CAG9331147.1"/>
    <property type="molecule type" value="Genomic_DNA"/>
</dbReference>
<keyword evidence="2 3" id="KW-0040">ANK repeat</keyword>
<dbReference type="PROSITE" id="PS50088">
    <property type="entry name" value="ANK_REPEAT"/>
    <property type="match status" value="2"/>
</dbReference>
<comment type="caution">
    <text evidence="4">The sequence shown here is derived from an EMBL/GenBank/DDBJ whole genome shotgun (WGS) entry which is preliminary data.</text>
</comment>
<name>A0AAU9KD85_9CILI</name>
<reference evidence="4" key="1">
    <citation type="submission" date="2021-09" db="EMBL/GenBank/DDBJ databases">
        <authorList>
            <consortium name="AG Swart"/>
            <person name="Singh M."/>
            <person name="Singh A."/>
            <person name="Seah K."/>
            <person name="Emmerich C."/>
        </authorList>
    </citation>
    <scope>NUCLEOTIDE SEQUENCE</scope>
    <source>
        <strain evidence="4">ATCC30299</strain>
    </source>
</reference>
<dbReference type="InterPro" id="IPR002110">
    <property type="entry name" value="Ankyrin_rpt"/>
</dbReference>
<keyword evidence="1" id="KW-0677">Repeat</keyword>
<dbReference type="AlphaFoldDB" id="A0AAU9KD85"/>
<dbReference type="Pfam" id="PF00023">
    <property type="entry name" value="Ank"/>
    <property type="match status" value="1"/>
</dbReference>
<sequence>MDFLVRFKKYFSKEKLTQQEENQMISYIKAGNRELLNEILETKKIDDNYQSRQGLTPMIYAAYYNQPDIIDYLVNKGFSIEKTGKNDDSPLIRASYYKRFQAAEKLLELGADPNIKNQDYPLMQAIFRQSDKMAELLIKYNADINLILNRIKDDFIKVPPCILQVFNRHQCWEERKNFIFVIKFSKNRISSLPKGILREISSWIYLDMKVDERYEIFYR</sequence>
<evidence type="ECO:0000256" key="1">
    <source>
        <dbReference type="ARBA" id="ARBA00022737"/>
    </source>
</evidence>
<evidence type="ECO:0000256" key="2">
    <source>
        <dbReference type="ARBA" id="ARBA00023043"/>
    </source>
</evidence>
<dbReference type="Pfam" id="PF12796">
    <property type="entry name" value="Ank_2"/>
    <property type="match status" value="1"/>
</dbReference>
<dbReference type="PANTHER" id="PTHR24188">
    <property type="entry name" value="ANKYRIN REPEAT PROTEIN"/>
    <property type="match status" value="1"/>
</dbReference>
<dbReference type="PANTHER" id="PTHR24188:SF29">
    <property type="entry name" value="GH09064P"/>
    <property type="match status" value="1"/>
</dbReference>
<gene>
    <name evidence="4" type="ORF">BSTOLATCC_MIC53226</name>
</gene>
<keyword evidence="5" id="KW-1185">Reference proteome</keyword>
<evidence type="ECO:0000313" key="5">
    <source>
        <dbReference type="Proteomes" id="UP001162131"/>
    </source>
</evidence>
<evidence type="ECO:0000313" key="4">
    <source>
        <dbReference type="EMBL" id="CAG9331147.1"/>
    </source>
</evidence>
<dbReference type="SMART" id="SM00248">
    <property type="entry name" value="ANK"/>
    <property type="match status" value="4"/>
</dbReference>
<protein>
    <recommendedName>
        <fullName evidence="6">Ankyrin repeat protein</fullName>
    </recommendedName>
</protein>
<accession>A0AAU9KD85</accession>
<dbReference type="SUPFAM" id="SSF48403">
    <property type="entry name" value="Ankyrin repeat"/>
    <property type="match status" value="1"/>
</dbReference>
<evidence type="ECO:0000256" key="3">
    <source>
        <dbReference type="PROSITE-ProRule" id="PRU00023"/>
    </source>
</evidence>
<dbReference type="PROSITE" id="PS50297">
    <property type="entry name" value="ANK_REP_REGION"/>
    <property type="match status" value="1"/>
</dbReference>
<organism evidence="4 5">
    <name type="scientific">Blepharisma stoltei</name>
    <dbReference type="NCBI Taxonomy" id="1481888"/>
    <lineage>
        <taxon>Eukaryota</taxon>
        <taxon>Sar</taxon>
        <taxon>Alveolata</taxon>
        <taxon>Ciliophora</taxon>
        <taxon>Postciliodesmatophora</taxon>
        <taxon>Heterotrichea</taxon>
        <taxon>Heterotrichida</taxon>
        <taxon>Blepharismidae</taxon>
        <taxon>Blepharisma</taxon>
    </lineage>
</organism>
<proteinExistence type="predicted"/>
<evidence type="ECO:0008006" key="6">
    <source>
        <dbReference type="Google" id="ProtNLM"/>
    </source>
</evidence>
<dbReference type="InterPro" id="IPR036770">
    <property type="entry name" value="Ankyrin_rpt-contain_sf"/>
</dbReference>